<comment type="caution">
    <text evidence="2">The sequence shown here is derived from an EMBL/GenBank/DDBJ whole genome shotgun (WGS) entry which is preliminary data.</text>
</comment>
<name>A0AAN6LX84_9PLEO</name>
<reference evidence="2 3" key="1">
    <citation type="submission" date="2021-02" db="EMBL/GenBank/DDBJ databases">
        <title>Genome assembly of Pseudopithomyces chartarum.</title>
        <authorList>
            <person name="Jauregui R."/>
            <person name="Singh J."/>
            <person name="Voisey C."/>
        </authorList>
    </citation>
    <scope>NUCLEOTIDE SEQUENCE [LARGE SCALE GENOMIC DNA]</scope>
    <source>
        <strain evidence="2 3">AGR01</strain>
    </source>
</reference>
<sequence length="66" mass="6777">MKFSAIIVLAFGALVSANCEPNSSDFMCQGMGACLDPAANCAKRSIGHGFTAAVRDIAAAKVKKAE</sequence>
<protein>
    <submittedName>
        <fullName evidence="2">Uncharacterized protein</fullName>
    </submittedName>
</protein>
<evidence type="ECO:0000313" key="2">
    <source>
        <dbReference type="EMBL" id="KAK3208891.1"/>
    </source>
</evidence>
<feature type="chain" id="PRO_5042822200" evidence="1">
    <location>
        <begin position="20"/>
        <end position="66"/>
    </location>
</feature>
<feature type="signal peptide" evidence="1">
    <location>
        <begin position="1"/>
        <end position="19"/>
    </location>
</feature>
<keyword evidence="1" id="KW-0732">Signal</keyword>
<gene>
    <name evidence="2" type="ORF">GRF29_69g18648</name>
</gene>
<evidence type="ECO:0000256" key="1">
    <source>
        <dbReference type="SAM" id="SignalP"/>
    </source>
</evidence>
<evidence type="ECO:0000313" key="3">
    <source>
        <dbReference type="Proteomes" id="UP001280581"/>
    </source>
</evidence>
<dbReference type="EMBL" id="WVTA01000006">
    <property type="protein sequence ID" value="KAK3208891.1"/>
    <property type="molecule type" value="Genomic_DNA"/>
</dbReference>
<keyword evidence="3" id="KW-1185">Reference proteome</keyword>
<organism evidence="2 3">
    <name type="scientific">Pseudopithomyces chartarum</name>
    <dbReference type="NCBI Taxonomy" id="1892770"/>
    <lineage>
        <taxon>Eukaryota</taxon>
        <taxon>Fungi</taxon>
        <taxon>Dikarya</taxon>
        <taxon>Ascomycota</taxon>
        <taxon>Pezizomycotina</taxon>
        <taxon>Dothideomycetes</taxon>
        <taxon>Pleosporomycetidae</taxon>
        <taxon>Pleosporales</taxon>
        <taxon>Massarineae</taxon>
        <taxon>Didymosphaeriaceae</taxon>
        <taxon>Pseudopithomyces</taxon>
    </lineage>
</organism>
<dbReference type="Proteomes" id="UP001280581">
    <property type="component" value="Unassembled WGS sequence"/>
</dbReference>
<proteinExistence type="predicted"/>
<dbReference type="AlphaFoldDB" id="A0AAN6LX84"/>
<accession>A0AAN6LX84</accession>